<feature type="region of interest" description="Disordered" evidence="1">
    <location>
        <begin position="1"/>
        <end position="57"/>
    </location>
</feature>
<dbReference type="Proteomes" id="UP000759131">
    <property type="component" value="Unassembled WGS sequence"/>
</dbReference>
<name>A0A7R9LF02_9ACAR</name>
<feature type="compositionally biased region" description="Polar residues" evidence="1">
    <location>
        <begin position="181"/>
        <end position="193"/>
    </location>
</feature>
<protein>
    <submittedName>
        <fullName evidence="2">Uncharacterized protein</fullName>
    </submittedName>
</protein>
<reference evidence="2" key="1">
    <citation type="submission" date="2020-11" db="EMBL/GenBank/DDBJ databases">
        <authorList>
            <person name="Tran Van P."/>
        </authorList>
    </citation>
    <scope>NUCLEOTIDE SEQUENCE</scope>
</reference>
<proteinExistence type="predicted"/>
<dbReference type="AlphaFoldDB" id="A0A7R9LF02"/>
<dbReference type="EMBL" id="CAJPIZ010023612">
    <property type="protein sequence ID" value="CAG2118268.1"/>
    <property type="molecule type" value="Genomic_DNA"/>
</dbReference>
<organism evidence="2">
    <name type="scientific">Medioppia subpectinata</name>
    <dbReference type="NCBI Taxonomy" id="1979941"/>
    <lineage>
        <taxon>Eukaryota</taxon>
        <taxon>Metazoa</taxon>
        <taxon>Ecdysozoa</taxon>
        <taxon>Arthropoda</taxon>
        <taxon>Chelicerata</taxon>
        <taxon>Arachnida</taxon>
        <taxon>Acari</taxon>
        <taxon>Acariformes</taxon>
        <taxon>Sarcoptiformes</taxon>
        <taxon>Oribatida</taxon>
        <taxon>Brachypylina</taxon>
        <taxon>Oppioidea</taxon>
        <taxon>Oppiidae</taxon>
        <taxon>Medioppia</taxon>
    </lineage>
</organism>
<dbReference type="OrthoDB" id="6530113at2759"/>
<keyword evidence="3" id="KW-1185">Reference proteome</keyword>
<feature type="non-terminal residue" evidence="2">
    <location>
        <position position="1"/>
    </location>
</feature>
<accession>A0A7R9LF02</accession>
<evidence type="ECO:0000313" key="3">
    <source>
        <dbReference type="Proteomes" id="UP000759131"/>
    </source>
</evidence>
<sequence>MTTMDELSVFAQHLSSHERMGRRRGRPAKRESCPEPVLSTTAPKRAKHSLSSDEGIDLSLDPMNDSIALSVKRRQRNPKQFDSKLFYNSVVKSIERKYKKSDREDAVIDLNDMQIIGSRGSMEERDQMDFGYFADNTLEELRQKSFKSKRLFRSPLEESTPNTSKAVKAVVSSAKQLAKTPKQTVPQKLNSNTRGKEWKNCNTSKQLISANASKRMVTNIMIAEEESDEESVDSNESEELEENHPLMKYENLNVWSNKDYQIDCLNKTIEMLKNDTNGHFKDALKERVFLALNLPVLPNGSNVTPVIKYNVKGEPNFEFFFGSAQSPLEVRDVLQIDYRIIVLSKVIYDWIQLKTNHKNAKRLSYSKKQLQFNH</sequence>
<evidence type="ECO:0000313" key="2">
    <source>
        <dbReference type="EMBL" id="CAD7640451.1"/>
    </source>
</evidence>
<evidence type="ECO:0000256" key="1">
    <source>
        <dbReference type="SAM" id="MobiDB-lite"/>
    </source>
</evidence>
<feature type="region of interest" description="Disordered" evidence="1">
    <location>
        <begin position="178"/>
        <end position="197"/>
    </location>
</feature>
<dbReference type="EMBL" id="OC878187">
    <property type="protein sequence ID" value="CAD7640451.1"/>
    <property type="molecule type" value="Genomic_DNA"/>
</dbReference>
<gene>
    <name evidence="2" type="ORF">OSB1V03_LOCUS18220</name>
</gene>